<dbReference type="eggNOG" id="arCOG09003">
    <property type="taxonomic scope" value="Archaea"/>
</dbReference>
<proteinExistence type="predicted"/>
<evidence type="ECO:0000313" key="1">
    <source>
        <dbReference type="EMBL" id="ELZ27048.1"/>
    </source>
</evidence>
<organism evidence="1 2">
    <name type="scientific">Halogeometricum pallidum JCM 14848</name>
    <dbReference type="NCBI Taxonomy" id="1227487"/>
    <lineage>
        <taxon>Archaea</taxon>
        <taxon>Methanobacteriati</taxon>
        <taxon>Methanobacteriota</taxon>
        <taxon>Stenosarchaea group</taxon>
        <taxon>Halobacteria</taxon>
        <taxon>Halobacteriales</taxon>
        <taxon>Haloferacaceae</taxon>
        <taxon>Halogeometricum</taxon>
    </lineage>
</organism>
<reference evidence="1 2" key="1">
    <citation type="journal article" date="2014" name="PLoS Genet.">
        <title>Phylogenetically driven sequencing of extremely halophilic archaea reveals strategies for static and dynamic osmo-response.</title>
        <authorList>
            <person name="Becker E.A."/>
            <person name="Seitzer P.M."/>
            <person name="Tritt A."/>
            <person name="Larsen D."/>
            <person name="Krusor M."/>
            <person name="Yao A.I."/>
            <person name="Wu D."/>
            <person name="Madern D."/>
            <person name="Eisen J.A."/>
            <person name="Darling A.E."/>
            <person name="Facciotti M.T."/>
        </authorList>
    </citation>
    <scope>NUCLEOTIDE SEQUENCE [LARGE SCALE GENOMIC DNA]</scope>
    <source>
        <strain evidence="1 2">JCM 14848</strain>
    </source>
</reference>
<dbReference type="AlphaFoldDB" id="M0CWQ0"/>
<dbReference type="EMBL" id="AOIV01000041">
    <property type="protein sequence ID" value="ELZ27048.1"/>
    <property type="molecule type" value="Genomic_DNA"/>
</dbReference>
<dbReference type="PATRIC" id="fig|1227487.5.peg.3351"/>
<dbReference type="Proteomes" id="UP000011513">
    <property type="component" value="Unassembled WGS sequence"/>
</dbReference>
<keyword evidence="2" id="KW-1185">Reference proteome</keyword>
<accession>M0CWQ0</accession>
<name>M0CWQ0_HALPD</name>
<protein>
    <submittedName>
        <fullName evidence="1">Uncharacterized protein</fullName>
    </submittedName>
</protein>
<evidence type="ECO:0000313" key="2">
    <source>
        <dbReference type="Proteomes" id="UP000011513"/>
    </source>
</evidence>
<comment type="caution">
    <text evidence="1">The sequence shown here is derived from an EMBL/GenBank/DDBJ whole genome shotgun (WGS) entry which is preliminary data.</text>
</comment>
<dbReference type="InParanoid" id="M0CWQ0"/>
<sequence length="381" mass="42382">MNDTEQTTYFAGIDGQSDAALPEWYDARAQPDEVVSFAEAVRDLPRAVEADIAYADPYSGEWVETERFNALVEPTRLAEQEEGVDPLFHVPTQSYSIINPTHVYAPLEEVIRETELDGQSLGDAVFGEIRQYRGGGEVHMDIMFDGLSVTLPDRSEPITMGVSSGYDFFGGHAVYVEGFARDNACANSIRSLTNREVVKHVGNVPDFGTWWAELLGQLELVANDLYGFILDASDISVNFRQVPFDLAEFYELLGFPSYLAGHAASDARANATNVFDIDMWTLHSGATHALTHFFTGKEGTSLDGYVRIANDMLFNPSRTIEVVRDTYEQQAVEAASEDGQTGLGSQLALAQVELVEEDVREKATTFEDREEMLRERFETDH</sequence>
<gene>
    <name evidence="1" type="ORF">C474_16899</name>
</gene>
<dbReference type="RefSeq" id="WP_008388884.1">
    <property type="nucleotide sequence ID" value="NZ_AOIV01000041.1"/>
</dbReference>